<dbReference type="NCBIfam" id="NF004127">
    <property type="entry name" value="PRK05617.1"/>
    <property type="match status" value="1"/>
</dbReference>
<dbReference type="CDD" id="cd06558">
    <property type="entry name" value="crotonase-like"/>
    <property type="match status" value="1"/>
</dbReference>
<sequence>MSEPIQAPAEPEVLLERRGSAGLIILNRPRALNALTLTMVRAMRQALDAWAVDPGVTRVVVTGAGGRAFCAGGDIRVLHDLGKAGRHAEALQFWREEYELNILIKRYPKPYVSLIDGIVMGGGVGVSINGSHVVAGEKFVFAMPEVGIGFFPDVGGTYFLPRIPGEIGAYFALTGERMKQGDALSTGLATHATASSRFEELREALCGRETVDLVLEGFAHASTVPATVTARRAAIDACFRFDTVEEVMAALGTAAEAGDAWCGETLTTMRTKSPTSMKLALAQVRAGRSMDFEEAMKTEFRIVSRICHGHDFYEGVRAVIIDKDNAPRWQPAAVEAVTPAMVAAHFAPLGESELVAPPVPRS</sequence>
<reference evidence="5 6" key="1">
    <citation type="submission" date="2018-04" db="EMBL/GenBank/DDBJ databases">
        <title>Genomic Encyclopedia of Archaeal and Bacterial Type Strains, Phase II (KMG-II): from individual species to whole genera.</title>
        <authorList>
            <person name="Goeker M."/>
        </authorList>
    </citation>
    <scope>NUCLEOTIDE SEQUENCE [LARGE SCALE GENOMIC DNA]</scope>
    <source>
        <strain evidence="5 6">DSM 25521</strain>
    </source>
</reference>
<keyword evidence="3" id="KW-0378">Hydrolase</keyword>
<name>A0A2T4ZHV8_9HYPH</name>
<feature type="domain" description="Enoyl-CoA hydratase/isomerase" evidence="4">
    <location>
        <begin position="22"/>
        <end position="346"/>
    </location>
</feature>
<dbReference type="EMBL" id="PZZL01000001">
    <property type="protein sequence ID" value="PTM61554.1"/>
    <property type="molecule type" value="Genomic_DNA"/>
</dbReference>
<dbReference type="RefSeq" id="WP_108174020.1">
    <property type="nucleotide sequence ID" value="NZ_PZZL01000001.1"/>
</dbReference>
<proteinExistence type="predicted"/>
<dbReference type="SUPFAM" id="SSF52096">
    <property type="entry name" value="ClpP/crotonase"/>
    <property type="match status" value="1"/>
</dbReference>
<dbReference type="InterPro" id="IPR045004">
    <property type="entry name" value="ECH_dom"/>
</dbReference>
<dbReference type="Pfam" id="PF16113">
    <property type="entry name" value="ECH_2"/>
    <property type="match status" value="1"/>
</dbReference>
<dbReference type="PANTHER" id="PTHR43176:SF3">
    <property type="entry name" value="3-HYDROXYISOBUTYRYL-COA HYDROLASE, MITOCHONDRIAL"/>
    <property type="match status" value="1"/>
</dbReference>
<dbReference type="AlphaFoldDB" id="A0A2T4ZHV8"/>
<dbReference type="PANTHER" id="PTHR43176">
    <property type="entry name" value="3-HYDROXYISOBUTYRYL-COA HYDROLASE-RELATED"/>
    <property type="match status" value="1"/>
</dbReference>
<dbReference type="FunFam" id="3.90.226.10:FF:000026">
    <property type="entry name" value="3-hydroxyisobutyryl-CoA hydrolase, mitochondrial"/>
    <property type="match status" value="1"/>
</dbReference>
<dbReference type="GO" id="GO:0003860">
    <property type="term" value="F:3-hydroxyisobutyryl-CoA hydrolase activity"/>
    <property type="evidence" value="ECO:0007669"/>
    <property type="project" value="UniProtKB-EC"/>
</dbReference>
<evidence type="ECO:0000313" key="5">
    <source>
        <dbReference type="EMBL" id="PTM61554.1"/>
    </source>
</evidence>
<comment type="catalytic activity">
    <reaction evidence="1">
        <text>3-hydroxy-2-methylpropanoyl-CoA + H2O = 3-hydroxy-2-methylpropanoate + CoA + H(+)</text>
        <dbReference type="Rhea" id="RHEA:20888"/>
        <dbReference type="ChEBI" id="CHEBI:11805"/>
        <dbReference type="ChEBI" id="CHEBI:15377"/>
        <dbReference type="ChEBI" id="CHEBI:15378"/>
        <dbReference type="ChEBI" id="CHEBI:57287"/>
        <dbReference type="ChEBI" id="CHEBI:57340"/>
        <dbReference type="EC" id="3.1.2.4"/>
    </reaction>
</comment>
<evidence type="ECO:0000313" key="6">
    <source>
        <dbReference type="Proteomes" id="UP000241808"/>
    </source>
</evidence>
<gene>
    <name evidence="5" type="ORF">C8P69_101224</name>
</gene>
<protein>
    <recommendedName>
        <fullName evidence="2">3-hydroxyisobutyryl-CoA hydrolase</fullName>
        <ecNumber evidence="2">3.1.2.4</ecNumber>
    </recommendedName>
</protein>
<organism evidence="5 6">
    <name type="scientific">Phreatobacter oligotrophus</name>
    <dbReference type="NCBI Taxonomy" id="1122261"/>
    <lineage>
        <taxon>Bacteria</taxon>
        <taxon>Pseudomonadati</taxon>
        <taxon>Pseudomonadota</taxon>
        <taxon>Alphaproteobacteria</taxon>
        <taxon>Hyphomicrobiales</taxon>
        <taxon>Phreatobacteraceae</taxon>
        <taxon>Phreatobacter</taxon>
    </lineage>
</organism>
<accession>A0A2T4ZHV8</accession>
<keyword evidence="6" id="KW-1185">Reference proteome</keyword>
<evidence type="ECO:0000256" key="2">
    <source>
        <dbReference type="ARBA" id="ARBA00011915"/>
    </source>
</evidence>
<dbReference type="Gene3D" id="3.90.226.10">
    <property type="entry name" value="2-enoyl-CoA Hydratase, Chain A, domain 1"/>
    <property type="match status" value="1"/>
</dbReference>
<dbReference type="InterPro" id="IPR032259">
    <property type="entry name" value="HIBYL-CoA-H"/>
</dbReference>
<comment type="caution">
    <text evidence="5">The sequence shown here is derived from an EMBL/GenBank/DDBJ whole genome shotgun (WGS) entry which is preliminary data.</text>
</comment>
<evidence type="ECO:0000259" key="4">
    <source>
        <dbReference type="Pfam" id="PF16113"/>
    </source>
</evidence>
<evidence type="ECO:0000256" key="1">
    <source>
        <dbReference type="ARBA" id="ARBA00001709"/>
    </source>
</evidence>
<dbReference type="GO" id="GO:0006574">
    <property type="term" value="P:L-valine catabolic process"/>
    <property type="evidence" value="ECO:0007669"/>
    <property type="project" value="TreeGrafter"/>
</dbReference>
<dbReference type="OrthoDB" id="9790967at2"/>
<dbReference type="Proteomes" id="UP000241808">
    <property type="component" value="Unassembled WGS sequence"/>
</dbReference>
<evidence type="ECO:0000256" key="3">
    <source>
        <dbReference type="ARBA" id="ARBA00022801"/>
    </source>
</evidence>
<dbReference type="EC" id="3.1.2.4" evidence="2"/>
<dbReference type="InterPro" id="IPR029045">
    <property type="entry name" value="ClpP/crotonase-like_dom_sf"/>
</dbReference>